<accession>A0ACC2VH22</accession>
<sequence length="292" mass="31969">MIKLNRLLGARVPPELLGTARSPPFSPFVVQEPDAKAADVVTEAEDSAKKTRAVKVTSKMYYVFGELPPPNRYLADASSTPHTSHPKRSSRSALRAHVDSYYQSIQSIRYLLENDRQSLEHVIGDIQEDAVPVDGLLEETDKDVASAAEQEAGEAHGLQRQRSLSTPCLPTGLPSHKRSFKTANASAQATDNLNIESLTSLRKRAAKLNSFFGDPRIGSGHIGRQSKQYIITDKKVALEKLLLELEDNANFDAEQGDLEEQELSEIRSQLLSVRRSASLLIVAPDASIADAA</sequence>
<name>A0ACC2VH22_9TREE</name>
<proteinExistence type="predicted"/>
<dbReference type="EMBL" id="JASBWT010000015">
    <property type="protein sequence ID" value="KAJ9098232.1"/>
    <property type="molecule type" value="Genomic_DNA"/>
</dbReference>
<evidence type="ECO:0000313" key="2">
    <source>
        <dbReference type="Proteomes" id="UP001227268"/>
    </source>
</evidence>
<keyword evidence="2" id="KW-1185">Reference proteome</keyword>
<gene>
    <name evidence="1" type="ORF">QFC21_004561</name>
</gene>
<reference evidence="1" key="1">
    <citation type="submission" date="2023-04" db="EMBL/GenBank/DDBJ databases">
        <title>Draft Genome sequencing of Naganishia species isolated from polar environments using Oxford Nanopore Technology.</title>
        <authorList>
            <person name="Leo P."/>
            <person name="Venkateswaran K."/>
        </authorList>
    </citation>
    <scope>NUCLEOTIDE SEQUENCE</scope>
    <source>
        <strain evidence="1">MNA-CCFEE 5423</strain>
    </source>
</reference>
<evidence type="ECO:0000313" key="1">
    <source>
        <dbReference type="EMBL" id="KAJ9098232.1"/>
    </source>
</evidence>
<protein>
    <submittedName>
        <fullName evidence="1">Uncharacterized protein</fullName>
    </submittedName>
</protein>
<organism evidence="1 2">
    <name type="scientific">Naganishia friedmannii</name>
    <dbReference type="NCBI Taxonomy" id="89922"/>
    <lineage>
        <taxon>Eukaryota</taxon>
        <taxon>Fungi</taxon>
        <taxon>Dikarya</taxon>
        <taxon>Basidiomycota</taxon>
        <taxon>Agaricomycotina</taxon>
        <taxon>Tremellomycetes</taxon>
        <taxon>Filobasidiales</taxon>
        <taxon>Filobasidiaceae</taxon>
        <taxon>Naganishia</taxon>
    </lineage>
</organism>
<comment type="caution">
    <text evidence="1">The sequence shown here is derived from an EMBL/GenBank/DDBJ whole genome shotgun (WGS) entry which is preliminary data.</text>
</comment>
<dbReference type="Proteomes" id="UP001227268">
    <property type="component" value="Unassembled WGS sequence"/>
</dbReference>